<dbReference type="RefSeq" id="WP_144388608.1">
    <property type="nucleotide sequence ID" value="NZ_CANNCB010000032.1"/>
</dbReference>
<evidence type="ECO:0000313" key="1">
    <source>
        <dbReference type="EMBL" id="TVO34916.1"/>
    </source>
</evidence>
<gene>
    <name evidence="1" type="ORF">FOF44_12545</name>
</gene>
<sequence>MILKLEALNDNNKVAWCCYENDSGNPIPSLNGYVDTSNFAQYENDIEIIALITLMSGPLRIHAGIKDRITPCFPSLEKRVRFLSSKYELMRIALFPEINRAFDHELSFITDINNEISMLAVNDDGLTFTSHFFEYNLFIPFNLINTAMNKMKVSELDYKKSIIHLLDRELVRQCLYKERFGGRVQCIFKGLSLKFTAKKDNIQLLANNVESI</sequence>
<evidence type="ECO:0000313" key="2">
    <source>
        <dbReference type="Proteomes" id="UP000319828"/>
    </source>
</evidence>
<protein>
    <submittedName>
        <fullName evidence="1">Uncharacterized protein</fullName>
    </submittedName>
</protein>
<proteinExistence type="predicted"/>
<organism evidence="1 2">
    <name type="scientific">Vibrio algivorus</name>
    <dbReference type="NCBI Taxonomy" id="1667024"/>
    <lineage>
        <taxon>Bacteria</taxon>
        <taxon>Pseudomonadati</taxon>
        <taxon>Pseudomonadota</taxon>
        <taxon>Gammaproteobacteria</taxon>
        <taxon>Vibrionales</taxon>
        <taxon>Vibrionaceae</taxon>
        <taxon>Vibrio</taxon>
    </lineage>
</organism>
<dbReference type="EMBL" id="VMKJ01000027">
    <property type="protein sequence ID" value="TVO34916.1"/>
    <property type="molecule type" value="Genomic_DNA"/>
</dbReference>
<dbReference type="AlphaFoldDB" id="A0A557P2L6"/>
<reference evidence="1 2" key="1">
    <citation type="submission" date="2019-07" db="EMBL/GenBank/DDBJ databases">
        <title>The draft genome sequence of Vibrio algivorus M1486.</title>
        <authorList>
            <person name="Meng X."/>
        </authorList>
    </citation>
    <scope>NUCLEOTIDE SEQUENCE [LARGE SCALE GENOMIC DNA]</scope>
    <source>
        <strain evidence="1 2">M1486</strain>
    </source>
</reference>
<accession>A0A557P2L6</accession>
<comment type="caution">
    <text evidence="1">The sequence shown here is derived from an EMBL/GenBank/DDBJ whole genome shotgun (WGS) entry which is preliminary data.</text>
</comment>
<dbReference type="Proteomes" id="UP000319828">
    <property type="component" value="Unassembled WGS sequence"/>
</dbReference>
<name>A0A557P2L6_9VIBR</name>